<feature type="transmembrane region" description="Helical" evidence="5">
    <location>
        <begin position="234"/>
        <end position="250"/>
    </location>
</feature>
<evidence type="ECO:0008006" key="8">
    <source>
        <dbReference type="Google" id="ProtNLM"/>
    </source>
</evidence>
<dbReference type="GO" id="GO:0005886">
    <property type="term" value="C:plasma membrane"/>
    <property type="evidence" value="ECO:0007669"/>
    <property type="project" value="UniProtKB-SubCell"/>
</dbReference>
<dbReference type="Gene3D" id="1.10.357.140">
    <property type="entry name" value="UbiA prenyltransferase"/>
    <property type="match status" value="1"/>
</dbReference>
<name>A0A444L705_METS7</name>
<dbReference type="Gene3D" id="1.20.120.1780">
    <property type="entry name" value="UbiA prenyltransferase"/>
    <property type="match status" value="1"/>
</dbReference>
<dbReference type="InterPro" id="IPR050475">
    <property type="entry name" value="Prenyltransferase_related"/>
</dbReference>
<dbReference type="Proteomes" id="UP000288215">
    <property type="component" value="Unassembled WGS sequence"/>
</dbReference>
<proteinExistence type="predicted"/>
<dbReference type="PANTHER" id="PTHR42723">
    <property type="entry name" value="CHLOROPHYLL SYNTHASE"/>
    <property type="match status" value="1"/>
</dbReference>
<feature type="transmembrane region" description="Helical" evidence="5">
    <location>
        <begin position="151"/>
        <end position="176"/>
    </location>
</feature>
<evidence type="ECO:0000256" key="2">
    <source>
        <dbReference type="ARBA" id="ARBA00022692"/>
    </source>
</evidence>
<gene>
    <name evidence="6" type="ORF">Metus_1326</name>
</gene>
<dbReference type="InterPro" id="IPR000537">
    <property type="entry name" value="UbiA_prenyltransferase"/>
</dbReference>
<keyword evidence="2 5" id="KW-0812">Transmembrane</keyword>
<protein>
    <recommendedName>
        <fullName evidence="8">Digeranylgeranylglyceryl phosphate synthase</fullName>
    </recommendedName>
</protein>
<accession>A0A444L705</accession>
<evidence type="ECO:0000256" key="5">
    <source>
        <dbReference type="SAM" id="Phobius"/>
    </source>
</evidence>
<feature type="transmembrane region" description="Helical" evidence="5">
    <location>
        <begin position="44"/>
        <end position="64"/>
    </location>
</feature>
<keyword evidence="3 5" id="KW-1133">Transmembrane helix</keyword>
<reference evidence="6 7" key="1">
    <citation type="submission" date="2018-12" db="EMBL/GenBank/DDBJ databases">
        <title>The complete genome of the methanogenic archaea of the candidate phylum Verstraetearchaeota, obtained from the metagenome of underground thermal water.</title>
        <authorList>
            <person name="Kadnikov V.V."/>
            <person name="Mardanov A.V."/>
            <person name="Beletsky A.V."/>
            <person name="Karnachuk O.V."/>
            <person name="Ravin N.V."/>
        </authorList>
    </citation>
    <scope>NUCLEOTIDE SEQUENCE [LARGE SCALE GENOMIC DNA]</scope>
    <source>
        <strain evidence="6">Ch88</strain>
    </source>
</reference>
<keyword evidence="4 5" id="KW-0472">Membrane</keyword>
<evidence type="ECO:0000256" key="4">
    <source>
        <dbReference type="ARBA" id="ARBA00023136"/>
    </source>
</evidence>
<dbReference type="InterPro" id="IPR044878">
    <property type="entry name" value="UbiA_sf"/>
</dbReference>
<comment type="caution">
    <text evidence="6">The sequence shown here is derived from an EMBL/GenBank/DDBJ whole genome shotgun (WGS) entry which is preliminary data.</text>
</comment>
<sequence>MTPPKSVYETAVAALRLIRPTNSLMMGFAVIIGEIAVLGRIPSFFEMALGFSVSFFLTASSMAMNDYVDLEIDLVNQPDRPLPSGAVSKTGALIISALTGAIGVLSAFPFREGAVFIALLTFVISALYNLYGKKTGIWGNLMVSYCVAMPFLYGGIVVLGAVNVTSFTFFLLAFLANTGREVTKGIADTEGDKLRGIRTVALVRGEKTAALVSALFYLAAVAITPLPYVFGQLGMAYALLVVPVDVGFVYSSYRIIKESGRASALNVKTQVRYWMILALIAFLAGGLLR</sequence>
<evidence type="ECO:0000313" key="7">
    <source>
        <dbReference type="Proteomes" id="UP000288215"/>
    </source>
</evidence>
<dbReference type="GO" id="GO:0016765">
    <property type="term" value="F:transferase activity, transferring alkyl or aryl (other than methyl) groups"/>
    <property type="evidence" value="ECO:0007669"/>
    <property type="project" value="InterPro"/>
</dbReference>
<feature type="transmembrane region" description="Helical" evidence="5">
    <location>
        <begin position="271"/>
        <end position="288"/>
    </location>
</feature>
<evidence type="ECO:0000313" key="6">
    <source>
        <dbReference type="EMBL" id="RWX73352.1"/>
    </source>
</evidence>
<feature type="transmembrane region" description="Helical" evidence="5">
    <location>
        <begin position="113"/>
        <end position="131"/>
    </location>
</feature>
<evidence type="ECO:0000256" key="1">
    <source>
        <dbReference type="ARBA" id="ARBA00004651"/>
    </source>
</evidence>
<evidence type="ECO:0000256" key="3">
    <source>
        <dbReference type="ARBA" id="ARBA00022989"/>
    </source>
</evidence>
<feature type="transmembrane region" description="Helical" evidence="5">
    <location>
        <begin position="208"/>
        <end position="228"/>
    </location>
</feature>
<dbReference type="PANTHER" id="PTHR42723:SF1">
    <property type="entry name" value="CHLOROPHYLL SYNTHASE, CHLOROPLASTIC"/>
    <property type="match status" value="1"/>
</dbReference>
<organism evidence="6 7">
    <name type="scientific">Methanosuratincola subterraneus</name>
    <dbReference type="NCBI Taxonomy" id="2593994"/>
    <lineage>
        <taxon>Archaea</taxon>
        <taxon>Thermoproteota</taxon>
        <taxon>Methanosuratincolia</taxon>
        <taxon>Candidatus Methanomethylicales</taxon>
        <taxon>Candidatus Methanomethylicaceae</taxon>
        <taxon>Candidatus Methanosuratincola (ex Vanwonterghem et al. 2016)</taxon>
    </lineage>
</organism>
<dbReference type="Pfam" id="PF01040">
    <property type="entry name" value="UbiA"/>
    <property type="match status" value="1"/>
</dbReference>
<comment type="subcellular location">
    <subcellularLocation>
        <location evidence="1">Cell membrane</location>
        <topology evidence="1">Multi-pass membrane protein</topology>
    </subcellularLocation>
</comment>
<dbReference type="AlphaFoldDB" id="A0A444L705"/>
<feature type="transmembrane region" description="Helical" evidence="5">
    <location>
        <begin position="20"/>
        <end position="37"/>
    </location>
</feature>
<dbReference type="CDD" id="cd13961">
    <property type="entry name" value="PT_UbiA_DGGGPS"/>
    <property type="match status" value="1"/>
</dbReference>
<feature type="transmembrane region" description="Helical" evidence="5">
    <location>
        <begin position="84"/>
        <end position="106"/>
    </location>
</feature>
<dbReference type="EMBL" id="RXGA01000003">
    <property type="protein sequence ID" value="RWX73352.1"/>
    <property type="molecule type" value="Genomic_DNA"/>
</dbReference>